<reference evidence="2" key="1">
    <citation type="submission" date="2020-05" db="EMBL/GenBank/DDBJ databases">
        <authorList>
            <person name="Chiriac C."/>
            <person name="Salcher M."/>
            <person name="Ghai R."/>
            <person name="Kavagutti S V."/>
        </authorList>
    </citation>
    <scope>NUCLEOTIDE SEQUENCE</scope>
</reference>
<dbReference type="EMBL" id="CAEZTG010000032">
    <property type="protein sequence ID" value="CAB4560116.1"/>
    <property type="molecule type" value="Genomic_DNA"/>
</dbReference>
<evidence type="ECO:0000313" key="2">
    <source>
        <dbReference type="EMBL" id="CAB4560116.1"/>
    </source>
</evidence>
<organism evidence="2">
    <name type="scientific">freshwater metagenome</name>
    <dbReference type="NCBI Taxonomy" id="449393"/>
    <lineage>
        <taxon>unclassified sequences</taxon>
        <taxon>metagenomes</taxon>
        <taxon>ecological metagenomes</taxon>
    </lineage>
</organism>
<gene>
    <name evidence="2" type="ORF">UFOPK1603_00498</name>
</gene>
<dbReference type="SUPFAM" id="SSF52980">
    <property type="entry name" value="Restriction endonuclease-like"/>
    <property type="match status" value="1"/>
</dbReference>
<dbReference type="InterPro" id="IPR011335">
    <property type="entry name" value="Restrct_endonuc-II-like"/>
</dbReference>
<dbReference type="AlphaFoldDB" id="A0A6J6D9Y9"/>
<protein>
    <submittedName>
        <fullName evidence="2">Unannotated protein</fullName>
    </submittedName>
</protein>
<dbReference type="Pfam" id="PF17946">
    <property type="entry name" value="RecC_C"/>
    <property type="match status" value="1"/>
</dbReference>
<name>A0A6J6D9Y9_9ZZZZ</name>
<proteinExistence type="predicted"/>
<evidence type="ECO:0000259" key="1">
    <source>
        <dbReference type="Pfam" id="PF17946"/>
    </source>
</evidence>
<dbReference type="InterPro" id="IPR041500">
    <property type="entry name" value="RecC_C"/>
</dbReference>
<accession>A0A6J6D9Y9</accession>
<feature type="domain" description="RecC C-terminal" evidence="1">
    <location>
        <begin position="118"/>
        <end position="347"/>
    </location>
</feature>
<sequence length="419" mass="45692">MLVTCNGFDVTNNKELPMAVPLAELTDAIAGVIAAGPEVAAPKPVLIRHARQLTDPVNFGVVSQNESKNVVKAVDGAFTFDPVAAVVARRIIDVAGEQPVEMAWPDYEWDLTEFDRSSLSIEDLVKAIKKPAELYLRERMQISLPSEERSSDDQIGLWPDKREYSIIGSELVRAKRAGADLSDQRHLRQLMGGVPIGAVGDRFWATIGEEVDAMLAVEGVDFSAEVAVPIELSIEDAGIFDTIEVGAKQVLEIAFSKASGRHFVRPWLQLAALAMAEPGRVREAIVIARSEKKNETVAVDRFVLAGESEADRLASATRVLTFALGVHQRALCSPLPLFEYASWADLTKSSHVNTGLNSDLKNPSAAAIFGGRTFADFTNPADVFNDLHPIDEGFAKTGTRFQAYARALQDCFKETTVKR</sequence>